<accession>A0A1B8ZX81</accession>
<keyword evidence="1" id="KW-1133">Transmembrane helix</keyword>
<sequence length="140" mass="15744">MLTLLQTDPYEGVDAVSGAAAAGLGIGSMFMSLLVYLFYGYCMYKIFKKAGREDAWAAFVPIYNAVVLLDIVKKPIWWIILCCIPLVNIYAFWVIDDRLAKGFAKETPIYTILLFFFGFIFIPVLGLGSDTYDSKRIPND</sequence>
<feature type="transmembrane region" description="Helical" evidence="1">
    <location>
        <begin position="107"/>
        <end position="128"/>
    </location>
</feature>
<keyword evidence="1" id="KW-0812">Transmembrane</keyword>
<dbReference type="AlphaFoldDB" id="A0A1B8ZX81"/>
<evidence type="ECO:0000256" key="1">
    <source>
        <dbReference type="SAM" id="Phobius"/>
    </source>
</evidence>
<reference evidence="2 3" key="1">
    <citation type="submission" date="2016-07" db="EMBL/GenBank/DDBJ databases">
        <authorList>
            <person name="Jeong J.-J."/>
            <person name="Kim D.W."/>
            <person name="Sang M.K."/>
            <person name="Choi I.-G."/>
            <person name="Kim K.D."/>
        </authorList>
    </citation>
    <scope>NUCLEOTIDE SEQUENCE [LARGE SCALE GENOMIC DNA]</scope>
    <source>
        <strain evidence="2 3">UTM-3</strain>
    </source>
</reference>
<feature type="transmembrane region" description="Helical" evidence="1">
    <location>
        <begin position="77"/>
        <end position="95"/>
    </location>
</feature>
<keyword evidence="1" id="KW-0472">Membrane</keyword>
<gene>
    <name evidence="2" type="ORF">BBI01_05690</name>
</gene>
<evidence type="ECO:0008006" key="4">
    <source>
        <dbReference type="Google" id="ProtNLM"/>
    </source>
</evidence>
<dbReference type="RefSeq" id="WP_065393857.1">
    <property type="nucleotide sequence ID" value="NZ_MAYH01000012.1"/>
</dbReference>
<dbReference type="EMBL" id="MAYH01000012">
    <property type="protein sequence ID" value="OCA76185.1"/>
    <property type="molecule type" value="Genomic_DNA"/>
</dbReference>
<dbReference type="Proteomes" id="UP000092651">
    <property type="component" value="Unassembled WGS sequence"/>
</dbReference>
<keyword evidence="3" id="KW-1185">Reference proteome</keyword>
<feature type="transmembrane region" description="Helical" evidence="1">
    <location>
        <begin position="20"/>
        <end position="42"/>
    </location>
</feature>
<proteinExistence type="predicted"/>
<comment type="caution">
    <text evidence="2">The sequence shown here is derived from an EMBL/GenBank/DDBJ whole genome shotgun (WGS) entry which is preliminary data.</text>
</comment>
<evidence type="ECO:0000313" key="3">
    <source>
        <dbReference type="Proteomes" id="UP000092651"/>
    </source>
</evidence>
<feature type="transmembrane region" description="Helical" evidence="1">
    <location>
        <begin position="54"/>
        <end position="71"/>
    </location>
</feature>
<name>A0A1B8ZX81_9FLAO</name>
<organism evidence="2 3">
    <name type="scientific">Chryseobacterium artocarpi</name>
    <dbReference type="NCBI Taxonomy" id="1414727"/>
    <lineage>
        <taxon>Bacteria</taxon>
        <taxon>Pseudomonadati</taxon>
        <taxon>Bacteroidota</taxon>
        <taxon>Flavobacteriia</taxon>
        <taxon>Flavobacteriales</taxon>
        <taxon>Weeksellaceae</taxon>
        <taxon>Chryseobacterium group</taxon>
        <taxon>Chryseobacterium</taxon>
    </lineage>
</organism>
<evidence type="ECO:0000313" key="2">
    <source>
        <dbReference type="EMBL" id="OCA76185.1"/>
    </source>
</evidence>
<dbReference type="InterPro" id="IPR043739">
    <property type="entry name" value="DUF5684"/>
</dbReference>
<dbReference type="Pfam" id="PF18936">
    <property type="entry name" value="DUF5684"/>
    <property type="match status" value="1"/>
</dbReference>
<dbReference type="OrthoDB" id="2376202at2"/>
<protein>
    <recommendedName>
        <fullName evidence="4">Signal peptidase I</fullName>
    </recommendedName>
</protein>